<evidence type="ECO:0000313" key="7">
    <source>
        <dbReference type="Proteomes" id="UP001235939"/>
    </source>
</evidence>
<dbReference type="Gene3D" id="3.30.160.20">
    <property type="match status" value="1"/>
</dbReference>
<dbReference type="EMBL" id="CP092878">
    <property type="protein sequence ID" value="UYV78748.1"/>
    <property type="molecule type" value="Genomic_DNA"/>
</dbReference>
<dbReference type="SUPFAM" id="SSF110916">
    <property type="entry name" value="Peptidyl-tRNA hydrolase domain-like"/>
    <property type="match status" value="1"/>
</dbReference>
<name>A0ABY6LFS6_9ARAC</name>
<evidence type="ECO:0000259" key="5">
    <source>
        <dbReference type="Pfam" id="PF00472"/>
    </source>
</evidence>
<evidence type="ECO:0000256" key="1">
    <source>
        <dbReference type="ARBA" id="ARBA00013260"/>
    </source>
</evidence>
<sequence length="246" mass="28432">MLQECSLSVDQSKVLSLQNFIYSAERFGIYFISDHPYNLKICRIVLTSGLDKCTKFQSSTFSGSIFKIDYKIFGQIDRYGSKLNKSFNEINIHSKILKVNTRFCSQIKIPISQIEVKYLKSSGPGGQNVNKTNSKVEIRFDLKQANWISEFIKGKLEKDFSYNINKTGCFILTSDKYRHGYQNFSDCISKLENIIAEASKPEPCMSLETIEIIKKRIKKASIKRVDKKRNKSYVKKFRSSNIKDFE</sequence>
<evidence type="ECO:0000313" key="6">
    <source>
        <dbReference type="EMBL" id="UYV78748.1"/>
    </source>
</evidence>
<dbReference type="EC" id="3.1.1.29" evidence="1"/>
<protein>
    <recommendedName>
        <fullName evidence="3">Large ribosomal subunit protein mL62</fullName>
        <ecNumber evidence="1">3.1.1.29</ecNumber>
    </recommendedName>
    <alternativeName>
        <fullName evidence="4">Peptidyl-tRNA hydrolase ICT1, mitochondrial</fullName>
    </alternativeName>
</protein>
<comment type="similarity">
    <text evidence="2">Belongs to the prokaryotic/mitochondrial release factor family. Mitochondrion-specific ribosomal protein mL62 subfamily.</text>
</comment>
<evidence type="ECO:0000256" key="2">
    <source>
        <dbReference type="ARBA" id="ARBA00038225"/>
    </source>
</evidence>
<proteinExistence type="inferred from homology"/>
<gene>
    <name evidence="6" type="ORF">LAZ67_16002638</name>
</gene>
<keyword evidence="7" id="KW-1185">Reference proteome</keyword>
<dbReference type="Pfam" id="PF00472">
    <property type="entry name" value="RF-1"/>
    <property type="match status" value="1"/>
</dbReference>
<accession>A0ABY6LFS6</accession>
<organism evidence="6 7">
    <name type="scientific">Cordylochernes scorpioides</name>
    <dbReference type="NCBI Taxonomy" id="51811"/>
    <lineage>
        <taxon>Eukaryota</taxon>
        <taxon>Metazoa</taxon>
        <taxon>Ecdysozoa</taxon>
        <taxon>Arthropoda</taxon>
        <taxon>Chelicerata</taxon>
        <taxon>Arachnida</taxon>
        <taxon>Pseudoscorpiones</taxon>
        <taxon>Cheliferoidea</taxon>
        <taxon>Chernetidae</taxon>
        <taxon>Cordylochernes</taxon>
    </lineage>
</organism>
<evidence type="ECO:0000256" key="4">
    <source>
        <dbReference type="ARBA" id="ARBA00041531"/>
    </source>
</evidence>
<dbReference type="PANTHER" id="PTHR11075:SF54">
    <property type="entry name" value="LARGE RIBOSOMAL SUBUNIT PROTEIN ML62"/>
    <property type="match status" value="1"/>
</dbReference>
<dbReference type="InterPro" id="IPR000352">
    <property type="entry name" value="Pep_chain_release_fac_I"/>
</dbReference>
<dbReference type="InterPro" id="IPR052104">
    <property type="entry name" value="Mito_Release_Factor_mL62"/>
</dbReference>
<reference evidence="6 7" key="1">
    <citation type="submission" date="2022-01" db="EMBL/GenBank/DDBJ databases">
        <title>A chromosomal length assembly of Cordylochernes scorpioides.</title>
        <authorList>
            <person name="Zeh D."/>
            <person name="Zeh J."/>
        </authorList>
    </citation>
    <scope>NUCLEOTIDE SEQUENCE [LARGE SCALE GENOMIC DNA]</scope>
    <source>
        <strain evidence="6">IN4F17</strain>
        <tissue evidence="6">Whole Body</tissue>
    </source>
</reference>
<evidence type="ECO:0000256" key="3">
    <source>
        <dbReference type="ARBA" id="ARBA00039441"/>
    </source>
</evidence>
<feature type="domain" description="Prokaryotic-type class I peptide chain release factors" evidence="5">
    <location>
        <begin position="106"/>
        <end position="238"/>
    </location>
</feature>
<dbReference type="Proteomes" id="UP001235939">
    <property type="component" value="Chromosome 16"/>
</dbReference>
<dbReference type="PANTHER" id="PTHR11075">
    <property type="entry name" value="PEPTIDE CHAIN RELEASE FACTOR"/>
    <property type="match status" value="1"/>
</dbReference>